<evidence type="ECO:0000256" key="2">
    <source>
        <dbReference type="SAM" id="SignalP"/>
    </source>
</evidence>
<feature type="chain" id="PRO_5045235525" description="ASPIC/UnbV domain-containing protein" evidence="2">
    <location>
        <begin position="24"/>
        <end position="762"/>
    </location>
</feature>
<dbReference type="Proteomes" id="UP001500552">
    <property type="component" value="Unassembled WGS sequence"/>
</dbReference>
<keyword evidence="5" id="KW-1185">Reference proteome</keyword>
<dbReference type="InterPro" id="IPR027039">
    <property type="entry name" value="Crtac1"/>
</dbReference>
<evidence type="ECO:0000313" key="4">
    <source>
        <dbReference type="EMBL" id="GAA4432870.1"/>
    </source>
</evidence>
<sequence>MFPPPIYSRAISCTLLAALFLLASCSEEKQENGHIGMVTLLEEVAQKFYVPGNRFANHARVAHFDTLAAKASGRKKFDFEYEKATELLRAGDPEGAAKLFEKLHQELPQVAYSFTPKDQGLADRLQADIAQAYLRFGEQENCLINHTSASCIFPIASPGFHQLPQGSRKAIEHYTALLTRNPEALHYRWLLNIAYMTLGEYPDKVPAQWLIPLESQSEAAVAPFEEVAGDLGVDVDAISGGSILEDFDNDGNLDIMASSYGLRDQIRYFHNDGDGSFSDHTEKAGLKGITNSLNMVQADYNNDGYIDVLVLRGAWFEQHGKQPNSLLQNNGDGTFTDVTAAVGLLSFYPTQTATWSDFNNDGWLDLFIGNETADKFSPNPSELYINHRGVFKNVAKDVGIELNQYVKGVTSGDYDNDGWQDLYISTLYGQNFLFRNLGLGRNEQLKFEDVTDKAGLAKPMMSFPTWFYDFDNDGWLDIFVSGFKFSNDPSVSYNVAAEYLGLPNEAEKARLYRNNRNGTFTDIAETAGINKSLYTMGSNFMDMDNDGWLDMYLGTGDPSFESIIPNKLYRNKAGKAYQDVTTAAGVGHLQKGHAVSVGDIDNDGDQDIYTVMGGAYEGDNYRNALFKNTYQGSAPAGNNWVSIKLEGVKANKAAIGTRLKITFTEQGKQRSIYRDVNSGGSFGASALRSEIGLGQATKIDKLEILWAGSNRKQVLENIAANQFIHIIEEDSQVKKLDIRKLNLQKKKGAHDLHHAHLPNHQD</sequence>
<feature type="signal peptide" evidence="2">
    <location>
        <begin position="1"/>
        <end position="23"/>
    </location>
</feature>
<dbReference type="SUPFAM" id="SSF69318">
    <property type="entry name" value="Integrin alpha N-terminal domain"/>
    <property type="match status" value="1"/>
</dbReference>
<dbReference type="InterPro" id="IPR011990">
    <property type="entry name" value="TPR-like_helical_dom_sf"/>
</dbReference>
<evidence type="ECO:0000256" key="1">
    <source>
        <dbReference type="ARBA" id="ARBA00022729"/>
    </source>
</evidence>
<evidence type="ECO:0000313" key="5">
    <source>
        <dbReference type="Proteomes" id="UP001500552"/>
    </source>
</evidence>
<name>A0ABP8LPT7_9BACT</name>
<feature type="domain" description="ASPIC/UnbV" evidence="3">
    <location>
        <begin position="654"/>
        <end position="724"/>
    </location>
</feature>
<protein>
    <recommendedName>
        <fullName evidence="3">ASPIC/UnbV domain-containing protein</fullName>
    </recommendedName>
</protein>
<dbReference type="PANTHER" id="PTHR16026">
    <property type="entry name" value="CARTILAGE ACIDIC PROTEIN 1"/>
    <property type="match status" value="1"/>
</dbReference>
<dbReference type="Gene3D" id="2.130.10.130">
    <property type="entry name" value="Integrin alpha, N-terminal"/>
    <property type="match status" value="2"/>
</dbReference>
<accession>A0ABP8LPT7</accession>
<dbReference type="SUPFAM" id="SSF48452">
    <property type="entry name" value="TPR-like"/>
    <property type="match status" value="1"/>
</dbReference>
<dbReference type="Pfam" id="PF13517">
    <property type="entry name" value="FG-GAP_3"/>
    <property type="match status" value="3"/>
</dbReference>
<comment type="caution">
    <text evidence="4">The sequence shown here is derived from an EMBL/GenBank/DDBJ whole genome shotgun (WGS) entry which is preliminary data.</text>
</comment>
<dbReference type="InterPro" id="IPR013517">
    <property type="entry name" value="FG-GAP"/>
</dbReference>
<keyword evidence="1 2" id="KW-0732">Signal</keyword>
<dbReference type="InterPro" id="IPR028994">
    <property type="entry name" value="Integrin_alpha_N"/>
</dbReference>
<proteinExistence type="predicted"/>
<dbReference type="PANTHER" id="PTHR16026:SF0">
    <property type="entry name" value="CARTILAGE ACIDIC PROTEIN 1"/>
    <property type="match status" value="1"/>
</dbReference>
<dbReference type="Gene3D" id="1.25.40.10">
    <property type="entry name" value="Tetratricopeptide repeat domain"/>
    <property type="match status" value="1"/>
</dbReference>
<reference evidence="5" key="1">
    <citation type="journal article" date="2019" name="Int. J. Syst. Evol. Microbiol.">
        <title>The Global Catalogue of Microorganisms (GCM) 10K type strain sequencing project: providing services to taxonomists for standard genome sequencing and annotation.</title>
        <authorList>
            <consortium name="The Broad Institute Genomics Platform"/>
            <consortium name="The Broad Institute Genome Sequencing Center for Infectious Disease"/>
            <person name="Wu L."/>
            <person name="Ma J."/>
        </authorList>
    </citation>
    <scope>NUCLEOTIDE SEQUENCE [LARGE SCALE GENOMIC DNA]</scope>
    <source>
        <strain evidence="5">JCM 17926</strain>
    </source>
</reference>
<organism evidence="4 5">
    <name type="scientific">Pontibacter saemangeumensis</name>
    <dbReference type="NCBI Taxonomy" id="1084525"/>
    <lineage>
        <taxon>Bacteria</taxon>
        <taxon>Pseudomonadati</taxon>
        <taxon>Bacteroidota</taxon>
        <taxon>Cytophagia</taxon>
        <taxon>Cytophagales</taxon>
        <taxon>Hymenobacteraceae</taxon>
        <taxon>Pontibacter</taxon>
    </lineage>
</organism>
<dbReference type="Pfam" id="PF07593">
    <property type="entry name" value="UnbV_ASPIC"/>
    <property type="match status" value="1"/>
</dbReference>
<dbReference type="EMBL" id="BAABHC010000014">
    <property type="protein sequence ID" value="GAA4432870.1"/>
    <property type="molecule type" value="Genomic_DNA"/>
</dbReference>
<dbReference type="InterPro" id="IPR011519">
    <property type="entry name" value="UnbV_ASPIC"/>
</dbReference>
<dbReference type="RefSeq" id="WP_345158978.1">
    <property type="nucleotide sequence ID" value="NZ_BAABHC010000014.1"/>
</dbReference>
<evidence type="ECO:0000259" key="3">
    <source>
        <dbReference type="Pfam" id="PF07593"/>
    </source>
</evidence>
<gene>
    <name evidence="4" type="ORF">GCM10023188_21700</name>
</gene>